<feature type="chain" id="PRO_5042838565" description="Transmembrane protein" evidence="2">
    <location>
        <begin position="23"/>
        <end position="97"/>
    </location>
</feature>
<organism evidence="3 4">
    <name type="scientific">Psophocarpus tetragonolobus</name>
    <name type="common">Winged bean</name>
    <name type="synonym">Dolichos tetragonolobus</name>
    <dbReference type="NCBI Taxonomy" id="3891"/>
    <lineage>
        <taxon>Eukaryota</taxon>
        <taxon>Viridiplantae</taxon>
        <taxon>Streptophyta</taxon>
        <taxon>Embryophyta</taxon>
        <taxon>Tracheophyta</taxon>
        <taxon>Spermatophyta</taxon>
        <taxon>Magnoliopsida</taxon>
        <taxon>eudicotyledons</taxon>
        <taxon>Gunneridae</taxon>
        <taxon>Pentapetalae</taxon>
        <taxon>rosids</taxon>
        <taxon>fabids</taxon>
        <taxon>Fabales</taxon>
        <taxon>Fabaceae</taxon>
        <taxon>Papilionoideae</taxon>
        <taxon>50 kb inversion clade</taxon>
        <taxon>NPAAA clade</taxon>
        <taxon>indigoferoid/millettioid clade</taxon>
        <taxon>Phaseoleae</taxon>
        <taxon>Psophocarpus</taxon>
    </lineage>
</organism>
<keyword evidence="2" id="KW-0732">Signal</keyword>
<dbReference type="Proteomes" id="UP001386955">
    <property type="component" value="Unassembled WGS sequence"/>
</dbReference>
<feature type="signal peptide" evidence="2">
    <location>
        <begin position="1"/>
        <end position="22"/>
    </location>
</feature>
<evidence type="ECO:0008006" key="5">
    <source>
        <dbReference type="Google" id="ProtNLM"/>
    </source>
</evidence>
<dbReference type="AlphaFoldDB" id="A0AAN9SSK8"/>
<evidence type="ECO:0000256" key="1">
    <source>
        <dbReference type="SAM" id="MobiDB-lite"/>
    </source>
</evidence>
<evidence type="ECO:0000256" key="2">
    <source>
        <dbReference type="SAM" id="SignalP"/>
    </source>
</evidence>
<keyword evidence="4" id="KW-1185">Reference proteome</keyword>
<evidence type="ECO:0000313" key="4">
    <source>
        <dbReference type="Proteomes" id="UP001386955"/>
    </source>
</evidence>
<proteinExistence type="predicted"/>
<gene>
    <name evidence="3" type="ORF">VNO78_06723</name>
</gene>
<reference evidence="3 4" key="1">
    <citation type="submission" date="2024-01" db="EMBL/GenBank/DDBJ databases">
        <title>The genomes of 5 underutilized Papilionoideae crops provide insights into root nodulation and disease resistanc.</title>
        <authorList>
            <person name="Jiang F."/>
        </authorList>
    </citation>
    <scope>NUCLEOTIDE SEQUENCE [LARGE SCALE GENOMIC DNA]</scope>
    <source>
        <strain evidence="3">DUOXIRENSHENG_FW03</strain>
        <tissue evidence="3">Leaves</tissue>
    </source>
</reference>
<dbReference type="EMBL" id="JAYMYS010000002">
    <property type="protein sequence ID" value="KAK7405433.1"/>
    <property type="molecule type" value="Genomic_DNA"/>
</dbReference>
<protein>
    <recommendedName>
        <fullName evidence="5">Transmembrane protein</fullName>
    </recommendedName>
</protein>
<feature type="region of interest" description="Disordered" evidence="1">
    <location>
        <begin position="74"/>
        <end position="97"/>
    </location>
</feature>
<accession>A0AAN9SSK8</accession>
<name>A0AAN9SSK8_PSOTE</name>
<sequence>MANKYVAVLLVACLVMFAGVEGKTLEERQQECFSYCWHSCIFPTAFCNSWCRLGCQNPIMFDSLTDEAPKYPVPTEKDYLNNPHPSDVPVYGNANKN</sequence>
<comment type="caution">
    <text evidence="3">The sequence shown here is derived from an EMBL/GenBank/DDBJ whole genome shotgun (WGS) entry which is preliminary data.</text>
</comment>
<evidence type="ECO:0000313" key="3">
    <source>
        <dbReference type="EMBL" id="KAK7405433.1"/>
    </source>
</evidence>